<dbReference type="Gene3D" id="1.10.530.10">
    <property type="match status" value="1"/>
</dbReference>
<evidence type="ECO:0000313" key="5">
    <source>
        <dbReference type="Proteomes" id="UP000295560"/>
    </source>
</evidence>
<dbReference type="Pfam" id="PF26571">
    <property type="entry name" value="VldE"/>
    <property type="match status" value="1"/>
</dbReference>
<dbReference type="EMBL" id="SMFZ01000001">
    <property type="protein sequence ID" value="TCK26939.1"/>
    <property type="molecule type" value="Genomic_DNA"/>
</dbReference>
<name>A0A4R1I344_PSEEN</name>
<dbReference type="Proteomes" id="UP000295560">
    <property type="component" value="Unassembled WGS sequence"/>
</dbReference>
<evidence type="ECO:0000259" key="3">
    <source>
        <dbReference type="Pfam" id="PF26571"/>
    </source>
</evidence>
<gene>
    <name evidence="4" type="ORF">EV378_2785</name>
</gene>
<protein>
    <recommendedName>
        <fullName evidence="3">ARB-07466-like C-terminal domain-containing protein</fullName>
    </recommendedName>
</protein>
<evidence type="ECO:0000256" key="2">
    <source>
        <dbReference type="SAM" id="SignalP"/>
    </source>
</evidence>
<feature type="region of interest" description="Disordered" evidence="1">
    <location>
        <begin position="15"/>
        <end position="34"/>
    </location>
</feature>
<dbReference type="SUPFAM" id="SSF53955">
    <property type="entry name" value="Lysozyme-like"/>
    <property type="match status" value="1"/>
</dbReference>
<comment type="caution">
    <text evidence="4">The sequence shown here is derived from an EMBL/GenBank/DDBJ whole genome shotgun (WGS) entry which is preliminary data.</text>
</comment>
<evidence type="ECO:0000256" key="1">
    <source>
        <dbReference type="SAM" id="MobiDB-lite"/>
    </source>
</evidence>
<proteinExistence type="predicted"/>
<feature type="domain" description="ARB-07466-like C-terminal" evidence="3">
    <location>
        <begin position="273"/>
        <end position="360"/>
    </location>
</feature>
<feature type="signal peptide" evidence="2">
    <location>
        <begin position="1"/>
        <end position="17"/>
    </location>
</feature>
<feature type="region of interest" description="Disordered" evidence="1">
    <location>
        <begin position="188"/>
        <end position="250"/>
    </location>
</feature>
<feature type="chain" id="PRO_5020623069" description="ARB-07466-like C-terminal domain-containing protein" evidence="2">
    <location>
        <begin position="18"/>
        <end position="381"/>
    </location>
</feature>
<dbReference type="InterPro" id="IPR023346">
    <property type="entry name" value="Lysozyme-like_dom_sf"/>
</dbReference>
<keyword evidence="5" id="KW-1185">Reference proteome</keyword>
<keyword evidence="2" id="KW-0732">Signal</keyword>
<sequence>MLSLLAALVLGAAPASAAEPDPSTSGVATDKVPERARESLPEIEQLTGDFCPELPPVWVVAQVQAESGWDPTLRTGDAAGLFQLSERTWVAAGGKSWPDPDLTDPQAHLRIAVPWMCSTLRAVAGHLATSPKSVSVLDAMLVCHIAGCRRVTGSRSGVPQAGEADCSQACSAAIGRYLDAVHRNLEAYSAGGGRPGTNDRDDRESSPAPRGVQRQAPAAPTVSSPAPAWTGGRTSCAPPDPTRPSDGCLTGAARHGLATAEQVFGGLDDGPVIKKAGCWDAHAWNPTSDHPKGRACDLFPGEAGTFPKGEPLDNGWQIAHWFEKNAGPLKVKYLIWQGRYWDASVRSDGPGWGRRYTGGGVYDTKDPTGGHYDHVHVSFAE</sequence>
<accession>A0A4R1I344</accession>
<evidence type="ECO:0000313" key="4">
    <source>
        <dbReference type="EMBL" id="TCK26939.1"/>
    </source>
</evidence>
<dbReference type="InterPro" id="IPR058593">
    <property type="entry name" value="ARB_07466-like_C"/>
</dbReference>
<organism evidence="4 5">
    <name type="scientific">Pseudonocardia endophytica</name>
    <dbReference type="NCBI Taxonomy" id="401976"/>
    <lineage>
        <taxon>Bacteria</taxon>
        <taxon>Bacillati</taxon>
        <taxon>Actinomycetota</taxon>
        <taxon>Actinomycetes</taxon>
        <taxon>Pseudonocardiales</taxon>
        <taxon>Pseudonocardiaceae</taxon>
        <taxon>Pseudonocardia</taxon>
    </lineage>
</organism>
<dbReference type="AlphaFoldDB" id="A0A4R1I344"/>
<reference evidence="4 5" key="1">
    <citation type="submission" date="2019-03" db="EMBL/GenBank/DDBJ databases">
        <title>Sequencing the genomes of 1000 actinobacteria strains.</title>
        <authorList>
            <person name="Klenk H.-P."/>
        </authorList>
    </citation>
    <scope>NUCLEOTIDE SEQUENCE [LARGE SCALE GENOMIC DNA]</scope>
    <source>
        <strain evidence="4 5">DSM 44969</strain>
    </source>
</reference>
<feature type="compositionally biased region" description="Low complexity" evidence="1">
    <location>
        <begin position="216"/>
        <end position="228"/>
    </location>
</feature>